<keyword evidence="2" id="KW-1185">Reference proteome</keyword>
<reference evidence="1 2" key="1">
    <citation type="submission" date="2024-11" db="EMBL/GenBank/DDBJ databases">
        <title>Adaptive evolution of stress response genes in parasites aligns with host niche diversity.</title>
        <authorList>
            <person name="Hahn C."/>
            <person name="Resl P."/>
        </authorList>
    </citation>
    <scope>NUCLEOTIDE SEQUENCE [LARGE SCALE GENOMIC DNA]</scope>
    <source>
        <strain evidence="1">EGGRZ-B1_66</strain>
        <tissue evidence="1">Body</tissue>
    </source>
</reference>
<name>A0ABD2Q5R7_9PLAT</name>
<dbReference type="Proteomes" id="UP001626550">
    <property type="component" value="Unassembled WGS sequence"/>
</dbReference>
<protein>
    <submittedName>
        <fullName evidence="1">Uncharacterized protein</fullName>
    </submittedName>
</protein>
<evidence type="ECO:0000313" key="2">
    <source>
        <dbReference type="Proteomes" id="UP001626550"/>
    </source>
</evidence>
<comment type="caution">
    <text evidence="1">The sequence shown here is derived from an EMBL/GenBank/DDBJ whole genome shotgun (WGS) entry which is preliminary data.</text>
</comment>
<gene>
    <name evidence="1" type="ORF">Ciccas_007342</name>
</gene>
<dbReference type="EMBL" id="JBJKFK010001114">
    <property type="protein sequence ID" value="KAL3314051.1"/>
    <property type="molecule type" value="Genomic_DNA"/>
</dbReference>
<organism evidence="1 2">
    <name type="scientific">Cichlidogyrus casuarinus</name>
    <dbReference type="NCBI Taxonomy" id="1844966"/>
    <lineage>
        <taxon>Eukaryota</taxon>
        <taxon>Metazoa</taxon>
        <taxon>Spiralia</taxon>
        <taxon>Lophotrochozoa</taxon>
        <taxon>Platyhelminthes</taxon>
        <taxon>Monogenea</taxon>
        <taxon>Monopisthocotylea</taxon>
        <taxon>Dactylogyridea</taxon>
        <taxon>Ancyrocephalidae</taxon>
        <taxon>Cichlidogyrus</taxon>
    </lineage>
</organism>
<proteinExistence type="predicted"/>
<dbReference type="AlphaFoldDB" id="A0ABD2Q5R7"/>
<sequence>MNALKELNEQCEQLNEMIGPSYGSEIGDSNEREVRTAAMIAITYSGMSRKIVQLGHTLCAVMSADQSLNAISLIRKLRLSASALGQSCVEFLRAPNVQTRKESMASSLEHVKGMLRNCEQLGDFTLLNLGTLFKLMANDMLAKAYTCAEQGSFIPDQEICNQMVQALEVRFPDTKLQTPAKSNDLSRIASMAKPILTQIASFNWSSQGHSERVRILAEWFTTLACHVCRITALAKNSDRGHRLAVTVEVVQLLDRLKYYCTILHSHYCEIGAKNPQEFDASAKCWKPQQLDEFLAFANQVVSGSCSWFML</sequence>
<accession>A0ABD2Q5R7</accession>
<evidence type="ECO:0000313" key="1">
    <source>
        <dbReference type="EMBL" id="KAL3314051.1"/>
    </source>
</evidence>